<comment type="similarity">
    <text evidence="2">Belongs to the Nudix hydrolase family.</text>
</comment>
<dbReference type="PaxDb" id="2903-EOD28637"/>
<proteinExistence type="inferred from homology"/>
<dbReference type="GeneID" id="17274182"/>
<evidence type="ECO:0000256" key="2">
    <source>
        <dbReference type="RuleBase" id="RU003476"/>
    </source>
</evidence>
<dbReference type="HOGENOM" id="CLU_062658_0_0_1"/>
<keyword evidence="3" id="KW-0732">Signal</keyword>
<evidence type="ECO:0000259" key="4">
    <source>
        <dbReference type="PROSITE" id="PS51462"/>
    </source>
</evidence>
<dbReference type="InterPro" id="IPR020084">
    <property type="entry name" value="NUDIX_hydrolase_CS"/>
</dbReference>
<dbReference type="PANTHER" id="PTHR11839:SF22">
    <property type="entry name" value="NUDIX HYDROLASE 26, CHLOROPLASTIC"/>
    <property type="match status" value="1"/>
</dbReference>
<dbReference type="SUPFAM" id="SSF55811">
    <property type="entry name" value="Nudix"/>
    <property type="match status" value="1"/>
</dbReference>
<organism evidence="5 6">
    <name type="scientific">Emiliania huxleyi (strain CCMP1516)</name>
    <dbReference type="NCBI Taxonomy" id="280463"/>
    <lineage>
        <taxon>Eukaryota</taxon>
        <taxon>Haptista</taxon>
        <taxon>Haptophyta</taxon>
        <taxon>Prymnesiophyceae</taxon>
        <taxon>Isochrysidales</taxon>
        <taxon>Noelaerhabdaceae</taxon>
        <taxon>Emiliania</taxon>
    </lineage>
</organism>
<dbReference type="GO" id="GO:0016462">
    <property type="term" value="F:pyrophosphatase activity"/>
    <property type="evidence" value="ECO:0007669"/>
    <property type="project" value="UniProtKB-ARBA"/>
</dbReference>
<dbReference type="STRING" id="2903.R1D0U0"/>
<dbReference type="PANTHER" id="PTHR11839">
    <property type="entry name" value="UDP/ADP-SUGAR PYROPHOSPHATASE"/>
    <property type="match status" value="1"/>
</dbReference>
<evidence type="ECO:0000313" key="6">
    <source>
        <dbReference type="Proteomes" id="UP000013827"/>
    </source>
</evidence>
<dbReference type="CDD" id="cd18888">
    <property type="entry name" value="NUDIX_ADPRase_Nudt5"/>
    <property type="match status" value="1"/>
</dbReference>
<dbReference type="OMA" id="AKLYHWA"/>
<feature type="chain" id="PRO_5044195483" description="Nudix hydrolase domain-containing protein" evidence="3">
    <location>
        <begin position="19"/>
        <end position="241"/>
    </location>
</feature>
<evidence type="ECO:0000256" key="3">
    <source>
        <dbReference type="SAM" id="SignalP"/>
    </source>
</evidence>
<accession>A0A0D3JYQ2</accession>
<dbReference type="Gene3D" id="3.90.79.10">
    <property type="entry name" value="Nucleoside Triphosphate Pyrophosphohydrolase"/>
    <property type="match status" value="1"/>
</dbReference>
<reference evidence="6" key="1">
    <citation type="journal article" date="2013" name="Nature">
        <title>Pan genome of the phytoplankton Emiliania underpins its global distribution.</title>
        <authorList>
            <person name="Read B.A."/>
            <person name="Kegel J."/>
            <person name="Klute M.J."/>
            <person name="Kuo A."/>
            <person name="Lefebvre S.C."/>
            <person name="Maumus F."/>
            <person name="Mayer C."/>
            <person name="Miller J."/>
            <person name="Monier A."/>
            <person name="Salamov A."/>
            <person name="Young J."/>
            <person name="Aguilar M."/>
            <person name="Claverie J.M."/>
            <person name="Frickenhaus S."/>
            <person name="Gonzalez K."/>
            <person name="Herman E.K."/>
            <person name="Lin Y.C."/>
            <person name="Napier J."/>
            <person name="Ogata H."/>
            <person name="Sarno A.F."/>
            <person name="Shmutz J."/>
            <person name="Schroeder D."/>
            <person name="de Vargas C."/>
            <person name="Verret F."/>
            <person name="von Dassow P."/>
            <person name="Valentin K."/>
            <person name="Van de Peer Y."/>
            <person name="Wheeler G."/>
            <person name="Dacks J.B."/>
            <person name="Delwiche C.F."/>
            <person name="Dyhrman S.T."/>
            <person name="Glockner G."/>
            <person name="John U."/>
            <person name="Richards T."/>
            <person name="Worden A.Z."/>
            <person name="Zhang X."/>
            <person name="Grigoriev I.V."/>
            <person name="Allen A.E."/>
            <person name="Bidle K."/>
            <person name="Borodovsky M."/>
            <person name="Bowler C."/>
            <person name="Brownlee C."/>
            <person name="Cock J.M."/>
            <person name="Elias M."/>
            <person name="Gladyshev V.N."/>
            <person name="Groth M."/>
            <person name="Guda C."/>
            <person name="Hadaegh A."/>
            <person name="Iglesias-Rodriguez M.D."/>
            <person name="Jenkins J."/>
            <person name="Jones B.M."/>
            <person name="Lawson T."/>
            <person name="Leese F."/>
            <person name="Lindquist E."/>
            <person name="Lobanov A."/>
            <person name="Lomsadze A."/>
            <person name="Malik S.B."/>
            <person name="Marsh M.E."/>
            <person name="Mackinder L."/>
            <person name="Mock T."/>
            <person name="Mueller-Roeber B."/>
            <person name="Pagarete A."/>
            <person name="Parker M."/>
            <person name="Probert I."/>
            <person name="Quesneville H."/>
            <person name="Raines C."/>
            <person name="Rensing S.A."/>
            <person name="Riano-Pachon D.M."/>
            <person name="Richier S."/>
            <person name="Rokitta S."/>
            <person name="Shiraiwa Y."/>
            <person name="Soanes D.M."/>
            <person name="van der Giezen M."/>
            <person name="Wahlund T.M."/>
            <person name="Williams B."/>
            <person name="Wilson W."/>
            <person name="Wolfe G."/>
            <person name="Wurch L.L."/>
        </authorList>
    </citation>
    <scope>NUCLEOTIDE SEQUENCE</scope>
</reference>
<dbReference type="RefSeq" id="XP_005781066.1">
    <property type="nucleotide sequence ID" value="XM_005781009.1"/>
</dbReference>
<evidence type="ECO:0000313" key="5">
    <source>
        <dbReference type="EnsemblProtists" id="EOD28637"/>
    </source>
</evidence>
<protein>
    <recommendedName>
        <fullName evidence="4">Nudix hydrolase domain-containing protein</fullName>
    </recommendedName>
</protein>
<dbReference type="Pfam" id="PF00293">
    <property type="entry name" value="NUDIX"/>
    <property type="match status" value="1"/>
</dbReference>
<dbReference type="InterPro" id="IPR000086">
    <property type="entry name" value="NUDIX_hydrolase_dom"/>
</dbReference>
<dbReference type="AlphaFoldDB" id="A0A0D3JYQ2"/>
<name>A0A0D3JYQ2_EMIH1</name>
<reference evidence="5" key="2">
    <citation type="submission" date="2024-10" db="UniProtKB">
        <authorList>
            <consortium name="EnsemblProtists"/>
        </authorList>
    </citation>
    <scope>IDENTIFICATION</scope>
</reference>
<feature type="domain" description="Nudix hydrolase" evidence="4">
    <location>
        <begin position="78"/>
        <end position="225"/>
    </location>
</feature>
<dbReference type="PRINTS" id="PR00502">
    <property type="entry name" value="NUDIXFAMILY"/>
</dbReference>
<dbReference type="GO" id="GO:0019693">
    <property type="term" value="P:ribose phosphate metabolic process"/>
    <property type="evidence" value="ECO:0007669"/>
    <property type="project" value="TreeGrafter"/>
</dbReference>
<dbReference type="InterPro" id="IPR015797">
    <property type="entry name" value="NUDIX_hydrolase-like_dom_sf"/>
</dbReference>
<evidence type="ECO:0000256" key="1">
    <source>
        <dbReference type="ARBA" id="ARBA00022801"/>
    </source>
</evidence>
<sequence>MVLRRLPAFAATAAGALCGTIAMCEQDPGLSRARVTGSSEVGATRWLRLTTLDYEDARGKPRKWDMAQRTTRKEGAEVDGVAILALLRRRAAPQEEVEMLLVRQFRPPMGAVTIELPAGLVDPGESPEAAALRELKEETGYTGSSACVSGQLAMSPGLTDEAVALVVVEVDLDSPANRVPEQALDESEFIRVNRVPVKALLPTLRELERDGCVPFTGLYTLAVGLQLGASGLADASAALST</sequence>
<dbReference type="Proteomes" id="UP000013827">
    <property type="component" value="Unassembled WGS sequence"/>
</dbReference>
<keyword evidence="6" id="KW-1185">Reference proteome</keyword>
<dbReference type="EnsemblProtists" id="EOD28637">
    <property type="protein sequence ID" value="EOD28637"/>
    <property type="gene ID" value="EMIHUDRAFT_442946"/>
</dbReference>
<dbReference type="GO" id="GO:0006753">
    <property type="term" value="P:nucleoside phosphate metabolic process"/>
    <property type="evidence" value="ECO:0007669"/>
    <property type="project" value="TreeGrafter"/>
</dbReference>
<keyword evidence="1 2" id="KW-0378">Hydrolase</keyword>
<dbReference type="PROSITE" id="PS51462">
    <property type="entry name" value="NUDIX"/>
    <property type="match status" value="1"/>
</dbReference>
<feature type="signal peptide" evidence="3">
    <location>
        <begin position="1"/>
        <end position="18"/>
    </location>
</feature>
<dbReference type="InterPro" id="IPR020476">
    <property type="entry name" value="Nudix_hydrolase"/>
</dbReference>
<dbReference type="PROSITE" id="PS00893">
    <property type="entry name" value="NUDIX_BOX"/>
    <property type="match status" value="1"/>
</dbReference>
<dbReference type="KEGG" id="ehx:EMIHUDRAFT_442946"/>
<dbReference type="eggNOG" id="KOG3041">
    <property type="taxonomic scope" value="Eukaryota"/>
</dbReference>